<comment type="caution">
    <text evidence="1">The sequence shown here is derived from an EMBL/GenBank/DDBJ whole genome shotgun (WGS) entry which is preliminary data.</text>
</comment>
<dbReference type="EMBL" id="JARKHS020014354">
    <property type="protein sequence ID" value="KAK8775232.1"/>
    <property type="molecule type" value="Genomic_DNA"/>
</dbReference>
<accession>A0AAQ4EKD9</accession>
<proteinExistence type="predicted"/>
<evidence type="ECO:0000313" key="1">
    <source>
        <dbReference type="EMBL" id="KAK8775232.1"/>
    </source>
</evidence>
<reference evidence="1 2" key="1">
    <citation type="journal article" date="2023" name="Arcadia Sci">
        <title>De novo assembly of a long-read Amblyomma americanum tick genome.</title>
        <authorList>
            <person name="Chou S."/>
            <person name="Poskanzer K.E."/>
            <person name="Rollins M."/>
            <person name="Thuy-Boun P.S."/>
        </authorList>
    </citation>
    <scope>NUCLEOTIDE SEQUENCE [LARGE SCALE GENOMIC DNA]</scope>
    <source>
        <strain evidence="1">F_SG_1</strain>
        <tissue evidence="1">Salivary glands</tissue>
    </source>
</reference>
<organism evidence="1 2">
    <name type="scientific">Amblyomma americanum</name>
    <name type="common">Lone star tick</name>
    <dbReference type="NCBI Taxonomy" id="6943"/>
    <lineage>
        <taxon>Eukaryota</taxon>
        <taxon>Metazoa</taxon>
        <taxon>Ecdysozoa</taxon>
        <taxon>Arthropoda</taxon>
        <taxon>Chelicerata</taxon>
        <taxon>Arachnida</taxon>
        <taxon>Acari</taxon>
        <taxon>Parasitiformes</taxon>
        <taxon>Ixodida</taxon>
        <taxon>Ixodoidea</taxon>
        <taxon>Ixodidae</taxon>
        <taxon>Amblyomminae</taxon>
        <taxon>Amblyomma</taxon>
    </lineage>
</organism>
<evidence type="ECO:0000313" key="2">
    <source>
        <dbReference type="Proteomes" id="UP001321473"/>
    </source>
</evidence>
<dbReference type="Proteomes" id="UP001321473">
    <property type="component" value="Unassembled WGS sequence"/>
</dbReference>
<keyword evidence="2" id="KW-1185">Reference proteome</keyword>
<sequence>MHPVCSTESVRIPSTPDVEKSSIDDLIAAILADGEKQYFVAHGQGKLCADLVSTLIGDNSAAKDLKVWTASTSKARDAAHLSEGAKGLALNKLSAVHAPLPRLVEECVRTFQENRSNDVEASPTERQLPKELAERVLESAQLDTMDASVCSDILELLASFDKRVAIVRQLLDQNRRLRDVAVSEETCQLRVDDLLSSVSRRCDFLTSEHERAVGVCGGFFDERTACCPSHALSAAVPVPAYFCWGTARDEWLVTFRTAGAAHASTQTSCRRFSP</sequence>
<name>A0AAQ4EKD9_AMBAM</name>
<gene>
    <name evidence="1" type="ORF">V5799_031423</name>
</gene>
<dbReference type="AlphaFoldDB" id="A0AAQ4EKD9"/>
<protein>
    <submittedName>
        <fullName evidence="1">Uncharacterized protein</fullName>
    </submittedName>
</protein>